<dbReference type="InterPro" id="IPR042257">
    <property type="entry name" value="DGOK_C"/>
</dbReference>
<dbReference type="Gene3D" id="3.30.420.310">
    <property type="entry name" value="2-keto-3-deoxy-galactonokinase, C-terminal domain"/>
    <property type="match status" value="1"/>
</dbReference>
<proteinExistence type="predicted"/>
<comment type="caution">
    <text evidence="1">The sequence shown here is derived from an EMBL/GenBank/DDBJ whole genome shotgun (WGS) entry which is preliminary data.</text>
</comment>
<gene>
    <name evidence="1" type="ORF">O2N63_11710</name>
</gene>
<dbReference type="InterPro" id="IPR042258">
    <property type="entry name" value="DGOK_N"/>
</dbReference>
<dbReference type="InterPro" id="IPR043129">
    <property type="entry name" value="ATPase_NBD"/>
</dbReference>
<keyword evidence="2" id="KW-1185">Reference proteome</keyword>
<organism evidence="1 2">
    <name type="scientific">Aliiroseovarius salicola</name>
    <dbReference type="NCBI Taxonomy" id="3009082"/>
    <lineage>
        <taxon>Bacteria</taxon>
        <taxon>Pseudomonadati</taxon>
        <taxon>Pseudomonadota</taxon>
        <taxon>Alphaproteobacteria</taxon>
        <taxon>Rhodobacterales</taxon>
        <taxon>Paracoccaceae</taxon>
        <taxon>Aliiroseovarius</taxon>
    </lineage>
</organism>
<dbReference type="EMBL" id="JAQIIO010000005">
    <property type="protein sequence ID" value="MDA5094749.1"/>
    <property type="molecule type" value="Genomic_DNA"/>
</dbReference>
<dbReference type="Gene3D" id="3.30.420.300">
    <property type="entry name" value="2-keto-3-deoxy-galactonokinase, substrate binding domain"/>
    <property type="match status" value="1"/>
</dbReference>
<dbReference type="SUPFAM" id="SSF53067">
    <property type="entry name" value="Actin-like ATPase domain"/>
    <property type="match status" value="1"/>
</dbReference>
<dbReference type="RefSeq" id="WP_271054450.1">
    <property type="nucleotide sequence ID" value="NZ_JAQIIO010000005.1"/>
</dbReference>
<protein>
    <submittedName>
        <fullName evidence="1">2-dehydro-3-deoxygalactonokinase</fullName>
    </submittedName>
</protein>
<accession>A0ABT4W2L2</accession>
<dbReference type="InterPro" id="IPR007729">
    <property type="entry name" value="DGOK"/>
</dbReference>
<dbReference type="CDD" id="cd24012">
    <property type="entry name" value="ASKHA_NBD_KDGal-kinase"/>
    <property type="match status" value="1"/>
</dbReference>
<name>A0ABT4W2L2_9RHOB</name>
<dbReference type="Proteomes" id="UP001528040">
    <property type="component" value="Unassembled WGS sequence"/>
</dbReference>
<evidence type="ECO:0000313" key="2">
    <source>
        <dbReference type="Proteomes" id="UP001528040"/>
    </source>
</evidence>
<evidence type="ECO:0000313" key="1">
    <source>
        <dbReference type="EMBL" id="MDA5094749.1"/>
    </source>
</evidence>
<dbReference type="Pfam" id="PF05035">
    <property type="entry name" value="DGOK"/>
    <property type="match status" value="1"/>
</dbReference>
<sequence>MTSFPDWIAVDWGTSHVRVWLMTRDGQVLDRRDSDKGMGKLTRDQFAPTLAELLSDVPDASSCPVIICGMAGAQQGWVEAPYVATPCAPPGAEIATRVPETDWDVRILPGVKQMHPADVMRGEETQIAGLLLEDQNFEGTLCLPGTHNKWVRIKAGQVTEFRTFMTGEIFALISTQSVLRHSVNTTDHDQKAFEAALESAMADPSSIAANLFSLRAEGLLHGLPTDTARARLSALLIGAELAATRPFWQAEEVLILGEGDVARAYEAALAKAGGTARCVDAETLTLAGLKSAYAKLGKAAS</sequence>
<reference evidence="1 2" key="1">
    <citation type="submission" date="2023-01" db="EMBL/GenBank/DDBJ databases">
        <authorList>
            <person name="Yoon J.-W."/>
        </authorList>
    </citation>
    <scope>NUCLEOTIDE SEQUENCE [LARGE SCALE GENOMIC DNA]</scope>
    <source>
        <strain evidence="1 2">KMU-50</strain>
    </source>
</reference>